<gene>
    <name evidence="1" type="ORF">ACFSXZ_40775</name>
</gene>
<evidence type="ECO:0000313" key="2">
    <source>
        <dbReference type="Proteomes" id="UP001597417"/>
    </source>
</evidence>
<dbReference type="RefSeq" id="WP_378271891.1">
    <property type="nucleotide sequence ID" value="NZ_JBHUKR010000030.1"/>
</dbReference>
<evidence type="ECO:0000313" key="1">
    <source>
        <dbReference type="EMBL" id="MFD2422676.1"/>
    </source>
</evidence>
<name>A0ABW5GCM1_9PSEU</name>
<accession>A0ABW5GCM1</accession>
<comment type="caution">
    <text evidence="1">The sequence shown here is derived from an EMBL/GenBank/DDBJ whole genome shotgun (WGS) entry which is preliminary data.</text>
</comment>
<keyword evidence="2" id="KW-1185">Reference proteome</keyword>
<proteinExistence type="predicted"/>
<organism evidence="1 2">
    <name type="scientific">Amycolatopsis pigmentata</name>
    <dbReference type="NCBI Taxonomy" id="450801"/>
    <lineage>
        <taxon>Bacteria</taxon>
        <taxon>Bacillati</taxon>
        <taxon>Actinomycetota</taxon>
        <taxon>Actinomycetes</taxon>
        <taxon>Pseudonocardiales</taxon>
        <taxon>Pseudonocardiaceae</taxon>
        <taxon>Amycolatopsis</taxon>
    </lineage>
</organism>
<dbReference type="EMBL" id="JBHUKR010000030">
    <property type="protein sequence ID" value="MFD2422676.1"/>
    <property type="molecule type" value="Genomic_DNA"/>
</dbReference>
<sequence length="89" mass="9919">MVLYQITGRRINDRPDADGWYSSGIDLPTFFVDAVSATDAAAIGHDVAGHGVTTITRTIVQVYRATEDTEEFDVSTRRWTNDRDAPDTR</sequence>
<reference evidence="2" key="1">
    <citation type="journal article" date="2019" name="Int. J. Syst. Evol. Microbiol.">
        <title>The Global Catalogue of Microorganisms (GCM) 10K type strain sequencing project: providing services to taxonomists for standard genome sequencing and annotation.</title>
        <authorList>
            <consortium name="The Broad Institute Genomics Platform"/>
            <consortium name="The Broad Institute Genome Sequencing Center for Infectious Disease"/>
            <person name="Wu L."/>
            <person name="Ma J."/>
        </authorList>
    </citation>
    <scope>NUCLEOTIDE SEQUENCE [LARGE SCALE GENOMIC DNA]</scope>
    <source>
        <strain evidence="2">CGMCC 4.7645</strain>
    </source>
</reference>
<dbReference type="Proteomes" id="UP001597417">
    <property type="component" value="Unassembled WGS sequence"/>
</dbReference>
<protein>
    <submittedName>
        <fullName evidence="1">Uncharacterized protein</fullName>
    </submittedName>
</protein>